<dbReference type="Proteomes" id="UP000887229">
    <property type="component" value="Unassembled WGS sequence"/>
</dbReference>
<dbReference type="GeneID" id="70292771"/>
<feature type="region of interest" description="Disordered" evidence="1">
    <location>
        <begin position="107"/>
        <end position="295"/>
    </location>
</feature>
<evidence type="ECO:0000313" key="3">
    <source>
        <dbReference type="Proteomes" id="UP000887229"/>
    </source>
</evidence>
<name>A0A9P7ZVG3_9HYPO</name>
<evidence type="ECO:0000256" key="1">
    <source>
        <dbReference type="SAM" id="MobiDB-lite"/>
    </source>
</evidence>
<sequence length="548" mass="60323">MTSTTKHDTGVQGTFPWYKFGESVAAAVGTICPPDGSTQSDTNEEYYSVSAGDVSDSSDQSIDVDRAITTQLESESQQFVQTPQSSTLPNHAFDIGFKAIDKITTKTTLDRSSPPKTPLAGFHPGKKRLTPVTPPRQTMNRSPDSIRSNPYDIECTSDSDMDSGPIPLNFLDVPKRDGFKTPILTKTEERRSARMAGSGEDSPMARKSRKRVHQAQPIRHSEEAQNSSKPINGKSDRLMTPDPTPNRPAQGEGTALRGPWQQDGQQSSSSSDESNGSPVWKIGTHPSLPATPGSAVSVAGDRMAVRYSPYPKSRLKDFLKSSLRVSRAVSGRNRASPLTSDTRSLDTVEREPHTTKSETYMDSDTRRHNQHENAMGFGLISPQKFIAESVPDSSSYPFAEDRKLKHITGVPIIPEDAGHEPSAGESLIEAQGGRKTMSSSLNDAAEAKSVEKRDMRAMPTFYTLQPSYGQCKPWLMDKPGPYLPHHRDTLTNLRSILKGSELWKRQKSFLASEQAGTHQLGENKDVPVDRIPKRRRRACQGCREGFLL</sequence>
<feature type="compositionally biased region" description="Polar residues" evidence="1">
    <location>
        <begin position="135"/>
        <end position="148"/>
    </location>
</feature>
<dbReference type="EMBL" id="MU251243">
    <property type="protein sequence ID" value="KAG9258482.1"/>
    <property type="molecule type" value="Genomic_DNA"/>
</dbReference>
<feature type="compositionally biased region" description="Low complexity" evidence="1">
    <location>
        <begin position="261"/>
        <end position="277"/>
    </location>
</feature>
<comment type="caution">
    <text evidence="2">The sequence shown here is derived from an EMBL/GenBank/DDBJ whole genome shotgun (WGS) entry which is preliminary data.</text>
</comment>
<dbReference type="AlphaFoldDB" id="A0A9P7ZVG3"/>
<proteinExistence type="predicted"/>
<dbReference type="RefSeq" id="XP_046122406.1">
    <property type="nucleotide sequence ID" value="XM_046261868.1"/>
</dbReference>
<protein>
    <submittedName>
        <fullName evidence="2">Uncharacterized protein</fullName>
    </submittedName>
</protein>
<organism evidence="2 3">
    <name type="scientific">Emericellopsis atlantica</name>
    <dbReference type="NCBI Taxonomy" id="2614577"/>
    <lineage>
        <taxon>Eukaryota</taxon>
        <taxon>Fungi</taxon>
        <taxon>Dikarya</taxon>
        <taxon>Ascomycota</taxon>
        <taxon>Pezizomycotina</taxon>
        <taxon>Sordariomycetes</taxon>
        <taxon>Hypocreomycetidae</taxon>
        <taxon>Hypocreales</taxon>
        <taxon>Bionectriaceae</taxon>
        <taxon>Emericellopsis</taxon>
    </lineage>
</organism>
<keyword evidence="3" id="KW-1185">Reference proteome</keyword>
<reference evidence="2" key="1">
    <citation type="journal article" date="2021" name="IMA Fungus">
        <title>Genomic characterization of three marine fungi, including Emericellopsis atlantica sp. nov. with signatures of a generalist lifestyle and marine biomass degradation.</title>
        <authorList>
            <person name="Hagestad O.C."/>
            <person name="Hou L."/>
            <person name="Andersen J.H."/>
            <person name="Hansen E.H."/>
            <person name="Altermark B."/>
            <person name="Li C."/>
            <person name="Kuhnert E."/>
            <person name="Cox R.J."/>
            <person name="Crous P.W."/>
            <person name="Spatafora J.W."/>
            <person name="Lail K."/>
            <person name="Amirebrahimi M."/>
            <person name="Lipzen A."/>
            <person name="Pangilinan J."/>
            <person name="Andreopoulos W."/>
            <person name="Hayes R.D."/>
            <person name="Ng V."/>
            <person name="Grigoriev I.V."/>
            <person name="Jackson S.A."/>
            <person name="Sutton T.D.S."/>
            <person name="Dobson A.D.W."/>
            <person name="Rama T."/>
        </authorList>
    </citation>
    <scope>NUCLEOTIDE SEQUENCE</scope>
    <source>
        <strain evidence="2">TS7</strain>
    </source>
</reference>
<gene>
    <name evidence="2" type="ORF">F5Z01DRAFT_632559</name>
</gene>
<feature type="compositionally biased region" description="Basic and acidic residues" evidence="1">
    <location>
        <begin position="343"/>
        <end position="356"/>
    </location>
</feature>
<feature type="region of interest" description="Disordered" evidence="1">
    <location>
        <begin position="330"/>
        <end position="363"/>
    </location>
</feature>
<evidence type="ECO:0000313" key="2">
    <source>
        <dbReference type="EMBL" id="KAG9258482.1"/>
    </source>
</evidence>
<accession>A0A9P7ZVG3</accession>